<organism evidence="1 2">
    <name type="scientific">Nephila pilipes</name>
    <name type="common">Giant wood spider</name>
    <name type="synonym">Nephila maculata</name>
    <dbReference type="NCBI Taxonomy" id="299642"/>
    <lineage>
        <taxon>Eukaryota</taxon>
        <taxon>Metazoa</taxon>
        <taxon>Ecdysozoa</taxon>
        <taxon>Arthropoda</taxon>
        <taxon>Chelicerata</taxon>
        <taxon>Arachnida</taxon>
        <taxon>Araneae</taxon>
        <taxon>Araneomorphae</taxon>
        <taxon>Entelegynae</taxon>
        <taxon>Araneoidea</taxon>
        <taxon>Nephilidae</taxon>
        <taxon>Nephila</taxon>
    </lineage>
</organism>
<reference evidence="1" key="1">
    <citation type="submission" date="2020-08" db="EMBL/GenBank/DDBJ databases">
        <title>Multicomponent nature underlies the extraordinary mechanical properties of spider dragline silk.</title>
        <authorList>
            <person name="Kono N."/>
            <person name="Nakamura H."/>
            <person name="Mori M."/>
            <person name="Yoshida Y."/>
            <person name="Ohtoshi R."/>
            <person name="Malay A.D."/>
            <person name="Moran D.A.P."/>
            <person name="Tomita M."/>
            <person name="Numata K."/>
            <person name="Arakawa K."/>
        </authorList>
    </citation>
    <scope>NUCLEOTIDE SEQUENCE</scope>
</reference>
<proteinExistence type="predicted"/>
<evidence type="ECO:0000313" key="1">
    <source>
        <dbReference type="EMBL" id="GFU31270.1"/>
    </source>
</evidence>
<accession>A0A8X6QL73</accession>
<comment type="caution">
    <text evidence="1">The sequence shown here is derived from an EMBL/GenBank/DDBJ whole genome shotgun (WGS) entry which is preliminary data.</text>
</comment>
<keyword evidence="2" id="KW-1185">Reference proteome</keyword>
<sequence>MSTLDLNLHFEIFYIHDTCDSTFDPRDAVHSVFNQLFGKLFLKSYQVSLPKPIKFGHGKYSIPKPCGILKKLCERL</sequence>
<name>A0A8X6QL73_NEPPI</name>
<evidence type="ECO:0000313" key="2">
    <source>
        <dbReference type="Proteomes" id="UP000887013"/>
    </source>
</evidence>
<protein>
    <submittedName>
        <fullName evidence="1">Uncharacterized protein</fullName>
    </submittedName>
</protein>
<dbReference type="Proteomes" id="UP000887013">
    <property type="component" value="Unassembled WGS sequence"/>
</dbReference>
<gene>
    <name evidence="1" type="ORF">NPIL_463481</name>
</gene>
<dbReference type="AlphaFoldDB" id="A0A8X6QL73"/>
<dbReference type="EMBL" id="BMAW01129644">
    <property type="protein sequence ID" value="GFU31270.1"/>
    <property type="molecule type" value="Genomic_DNA"/>
</dbReference>